<proteinExistence type="predicted"/>
<evidence type="ECO:0000259" key="1">
    <source>
        <dbReference type="Pfam" id="PF25821"/>
    </source>
</evidence>
<dbReference type="EMBL" id="MNCJ02000322">
    <property type="protein sequence ID" value="KAF5799647.1"/>
    <property type="molecule type" value="Genomic_DNA"/>
</dbReference>
<name>A0A9K3IN72_HELAN</name>
<evidence type="ECO:0000313" key="2">
    <source>
        <dbReference type="EMBL" id="KAF5799647.1"/>
    </source>
</evidence>
<dbReference type="InterPro" id="IPR057710">
    <property type="entry name" value="DUF7950"/>
</dbReference>
<dbReference type="Pfam" id="PF25821">
    <property type="entry name" value="DUF7950"/>
    <property type="match status" value="1"/>
</dbReference>
<dbReference type="Proteomes" id="UP000215914">
    <property type="component" value="Unassembled WGS sequence"/>
</dbReference>
<organism evidence="2 3">
    <name type="scientific">Helianthus annuus</name>
    <name type="common">Common sunflower</name>
    <dbReference type="NCBI Taxonomy" id="4232"/>
    <lineage>
        <taxon>Eukaryota</taxon>
        <taxon>Viridiplantae</taxon>
        <taxon>Streptophyta</taxon>
        <taxon>Embryophyta</taxon>
        <taxon>Tracheophyta</taxon>
        <taxon>Spermatophyta</taxon>
        <taxon>Magnoliopsida</taxon>
        <taxon>eudicotyledons</taxon>
        <taxon>Gunneridae</taxon>
        <taxon>Pentapetalae</taxon>
        <taxon>asterids</taxon>
        <taxon>campanulids</taxon>
        <taxon>Asterales</taxon>
        <taxon>Asteraceae</taxon>
        <taxon>Asteroideae</taxon>
        <taxon>Heliantheae alliance</taxon>
        <taxon>Heliantheae</taxon>
        <taxon>Helianthus</taxon>
    </lineage>
</organism>
<dbReference type="PANTHER" id="PTHR33595">
    <property type="entry name" value="VON WILLEBRAND FACTOR A DOMAIN PROTEIN"/>
    <property type="match status" value="1"/>
</dbReference>
<dbReference type="PANTHER" id="PTHR33595:SF29">
    <property type="match status" value="1"/>
</dbReference>
<sequence>MSTENRRVDSTRAAASGNNNNMIIEQIMLRFRPIAPRPETAQNSGGFSPEKEFKRTRVKRKYVRVKKTKKMNKKNNNITSFDLDRTVAMIEDSTGGELAVKVTDPLQNVSNWISFDCSGSKRKGKVMNNDNRTDNNSLFVCKTPEKYSPDLHGVDLATAVQRRSVVESWITMETVTGTCEDRRLLGCTDDEIWKNLETDSCPGFISSGYGHGHDEVVQWVNPAYRSMLDLDSDGETPLTEVAVWLKAKVEKSTVEKYLPAFSCRVRIEYRSEKKKKKTRMTVPCDVFLMDSGGFAWRLDVKFALSLGLSN</sequence>
<protein>
    <recommendedName>
        <fullName evidence="1">DUF7950 domain-containing protein</fullName>
    </recommendedName>
</protein>
<dbReference type="AlphaFoldDB" id="A0A9K3IN72"/>
<reference evidence="2" key="1">
    <citation type="journal article" date="2017" name="Nature">
        <title>The sunflower genome provides insights into oil metabolism, flowering and Asterid evolution.</title>
        <authorList>
            <person name="Badouin H."/>
            <person name="Gouzy J."/>
            <person name="Grassa C.J."/>
            <person name="Murat F."/>
            <person name="Staton S.E."/>
            <person name="Cottret L."/>
            <person name="Lelandais-Briere C."/>
            <person name="Owens G.L."/>
            <person name="Carrere S."/>
            <person name="Mayjonade B."/>
            <person name="Legrand L."/>
            <person name="Gill N."/>
            <person name="Kane N.C."/>
            <person name="Bowers J.E."/>
            <person name="Hubner S."/>
            <person name="Bellec A."/>
            <person name="Berard A."/>
            <person name="Berges H."/>
            <person name="Blanchet N."/>
            <person name="Boniface M.C."/>
            <person name="Brunel D."/>
            <person name="Catrice O."/>
            <person name="Chaidir N."/>
            <person name="Claudel C."/>
            <person name="Donnadieu C."/>
            <person name="Faraut T."/>
            <person name="Fievet G."/>
            <person name="Helmstetter N."/>
            <person name="King M."/>
            <person name="Knapp S.J."/>
            <person name="Lai Z."/>
            <person name="Le Paslier M.C."/>
            <person name="Lippi Y."/>
            <person name="Lorenzon L."/>
            <person name="Mandel J.R."/>
            <person name="Marage G."/>
            <person name="Marchand G."/>
            <person name="Marquand E."/>
            <person name="Bret-Mestries E."/>
            <person name="Morien E."/>
            <person name="Nambeesan S."/>
            <person name="Nguyen T."/>
            <person name="Pegot-Espagnet P."/>
            <person name="Pouilly N."/>
            <person name="Raftis F."/>
            <person name="Sallet E."/>
            <person name="Schiex T."/>
            <person name="Thomas J."/>
            <person name="Vandecasteele C."/>
            <person name="Vares D."/>
            <person name="Vear F."/>
            <person name="Vautrin S."/>
            <person name="Crespi M."/>
            <person name="Mangin B."/>
            <person name="Burke J.M."/>
            <person name="Salse J."/>
            <person name="Munos S."/>
            <person name="Vincourt P."/>
            <person name="Rieseberg L.H."/>
            <person name="Langlade N.B."/>
        </authorList>
    </citation>
    <scope>NUCLEOTIDE SEQUENCE</scope>
    <source>
        <tissue evidence="2">Leaves</tissue>
    </source>
</reference>
<reference evidence="2" key="2">
    <citation type="submission" date="2020-06" db="EMBL/GenBank/DDBJ databases">
        <title>Helianthus annuus Genome sequencing and assembly Release 2.</title>
        <authorList>
            <person name="Gouzy J."/>
            <person name="Langlade N."/>
            <person name="Munos S."/>
        </authorList>
    </citation>
    <scope>NUCLEOTIDE SEQUENCE</scope>
    <source>
        <tissue evidence="2">Leaves</tissue>
    </source>
</reference>
<gene>
    <name evidence="2" type="ORF">HanXRQr2_Chr07g0306861</name>
</gene>
<evidence type="ECO:0000313" key="3">
    <source>
        <dbReference type="Proteomes" id="UP000215914"/>
    </source>
</evidence>
<keyword evidence="3" id="KW-1185">Reference proteome</keyword>
<comment type="caution">
    <text evidence="2">The sequence shown here is derived from an EMBL/GenBank/DDBJ whole genome shotgun (WGS) entry which is preliminary data.</text>
</comment>
<dbReference type="OrthoDB" id="1898295at2759"/>
<accession>A0A9K3IN72</accession>
<dbReference type="Gramene" id="mRNA:HanXRQr2_Chr07g0306861">
    <property type="protein sequence ID" value="CDS:HanXRQr2_Chr07g0306861.1"/>
    <property type="gene ID" value="HanXRQr2_Chr07g0306861"/>
</dbReference>
<feature type="domain" description="DUF7950" evidence="1">
    <location>
        <begin position="166"/>
        <end position="305"/>
    </location>
</feature>